<keyword evidence="8" id="KW-1185">Reference proteome</keyword>
<dbReference type="RefSeq" id="WP_010652332.1">
    <property type="nucleotide sequence ID" value="NZ_UGGT01000001.1"/>
</dbReference>
<evidence type="ECO:0000256" key="4">
    <source>
        <dbReference type="ARBA" id="ARBA00022989"/>
    </source>
</evidence>
<protein>
    <submittedName>
        <fullName evidence="7">Polysaccharide biosynthesis protein</fullName>
    </submittedName>
</protein>
<evidence type="ECO:0000256" key="1">
    <source>
        <dbReference type="ARBA" id="ARBA00004651"/>
    </source>
</evidence>
<evidence type="ECO:0000313" key="8">
    <source>
        <dbReference type="Proteomes" id="UP000254554"/>
    </source>
</evidence>
<keyword evidence="3 6" id="KW-0812">Transmembrane</keyword>
<feature type="transmembrane region" description="Helical" evidence="6">
    <location>
        <begin position="281"/>
        <end position="303"/>
    </location>
</feature>
<feature type="transmembrane region" description="Helical" evidence="6">
    <location>
        <begin position="343"/>
        <end position="365"/>
    </location>
</feature>
<feature type="transmembrane region" description="Helical" evidence="6">
    <location>
        <begin position="50"/>
        <end position="73"/>
    </location>
</feature>
<evidence type="ECO:0000256" key="2">
    <source>
        <dbReference type="ARBA" id="ARBA00022475"/>
    </source>
</evidence>
<keyword evidence="4 6" id="KW-1133">Transmembrane helix</keyword>
<feature type="transmembrane region" description="Helical" evidence="6">
    <location>
        <begin position="93"/>
        <end position="113"/>
    </location>
</feature>
<dbReference type="GO" id="GO:0005886">
    <property type="term" value="C:plasma membrane"/>
    <property type="evidence" value="ECO:0007669"/>
    <property type="project" value="UniProtKB-SubCell"/>
</dbReference>
<dbReference type="GeneID" id="93291218"/>
<dbReference type="EMBL" id="UGGT01000001">
    <property type="protein sequence ID" value="STO20120.1"/>
    <property type="molecule type" value="Genomic_DNA"/>
</dbReference>
<keyword evidence="5 6" id="KW-0472">Membrane</keyword>
<dbReference type="Proteomes" id="UP000254554">
    <property type="component" value="Unassembled WGS sequence"/>
</dbReference>
<feature type="transmembrane region" description="Helical" evidence="6">
    <location>
        <begin position="134"/>
        <end position="153"/>
    </location>
</feature>
<keyword evidence="2" id="KW-1003">Cell membrane</keyword>
<feature type="transmembrane region" description="Helical" evidence="6">
    <location>
        <begin position="17"/>
        <end position="38"/>
    </location>
</feature>
<accession>A0A377G6L1</accession>
<dbReference type="OrthoDB" id="5654169at2"/>
<comment type="subcellular location">
    <subcellularLocation>
        <location evidence="1">Cell membrane</location>
        <topology evidence="1">Multi-pass membrane protein</topology>
    </subcellularLocation>
</comment>
<gene>
    <name evidence="7" type="ORF">NCTC11370_00165</name>
</gene>
<sequence length="405" mass="46865">MTKTLRALISNSHVKKFIGFSTASFIGILLTYFATFFLNRTLSKEEMGSYSYVFNLLNLIYPIISLSTSSGYVRFINTYKNDLLIHYVKKFSLISTLFFCFIIALWFSNYYYLAFASIILYQERLVLARAKLEILKYNFLNIIQKILFLLFLFYERKNISAETALFFLGMSYFISYLMAFLWKENTFSSESSETEMDKTVFLKFCAVTMLTVIVHWMLTVSDQVIIKYYYGYEALAPYAVAYRIVTILSLVSGIFLSYYPSVYFKEIATKKVMEVLLLRKYFVLILILATAGVLIFKNSVYLVLGAANYISESGYFLPLLLGEMCRIVASVLMTYLTFKLQQIYILISMFTIAVLNIVLNIILVPYWGPLAAAYCTLICFILYLGVSFLVSYIPERRYIMTEVLG</sequence>
<organism evidence="7 8">
    <name type="scientific">Fluoribacter dumoffii</name>
    <dbReference type="NCBI Taxonomy" id="463"/>
    <lineage>
        <taxon>Bacteria</taxon>
        <taxon>Pseudomonadati</taxon>
        <taxon>Pseudomonadota</taxon>
        <taxon>Gammaproteobacteria</taxon>
        <taxon>Legionellales</taxon>
        <taxon>Legionellaceae</taxon>
        <taxon>Fluoribacter</taxon>
    </lineage>
</organism>
<dbReference type="InterPro" id="IPR050833">
    <property type="entry name" value="Poly_Biosynth_Transport"/>
</dbReference>
<dbReference type="PANTHER" id="PTHR30250:SF11">
    <property type="entry name" value="O-ANTIGEN TRANSPORTER-RELATED"/>
    <property type="match status" value="1"/>
</dbReference>
<evidence type="ECO:0000256" key="5">
    <source>
        <dbReference type="ARBA" id="ARBA00023136"/>
    </source>
</evidence>
<reference evidence="7 8" key="1">
    <citation type="submission" date="2018-06" db="EMBL/GenBank/DDBJ databases">
        <authorList>
            <consortium name="Pathogen Informatics"/>
            <person name="Doyle S."/>
        </authorList>
    </citation>
    <scope>NUCLEOTIDE SEQUENCE [LARGE SCALE GENOMIC DNA]</scope>
    <source>
        <strain evidence="7 8">NCTC11370</strain>
    </source>
</reference>
<feature type="transmembrane region" description="Helical" evidence="6">
    <location>
        <begin position="371"/>
        <end position="393"/>
    </location>
</feature>
<feature type="transmembrane region" description="Helical" evidence="6">
    <location>
        <begin position="315"/>
        <end position="336"/>
    </location>
</feature>
<dbReference type="STRING" id="1094715.GCA_000236165_00166"/>
<feature type="transmembrane region" description="Helical" evidence="6">
    <location>
        <begin position="238"/>
        <end position="260"/>
    </location>
</feature>
<name>A0A377G6L1_9GAMM</name>
<dbReference type="PANTHER" id="PTHR30250">
    <property type="entry name" value="PST FAMILY PREDICTED COLANIC ACID TRANSPORTER"/>
    <property type="match status" value="1"/>
</dbReference>
<feature type="transmembrane region" description="Helical" evidence="6">
    <location>
        <begin position="200"/>
        <end position="218"/>
    </location>
</feature>
<evidence type="ECO:0000313" key="7">
    <source>
        <dbReference type="EMBL" id="STO20120.1"/>
    </source>
</evidence>
<proteinExistence type="predicted"/>
<dbReference type="AlphaFoldDB" id="A0A377G6L1"/>
<feature type="transmembrane region" description="Helical" evidence="6">
    <location>
        <begin position="159"/>
        <end position="179"/>
    </location>
</feature>
<evidence type="ECO:0000256" key="3">
    <source>
        <dbReference type="ARBA" id="ARBA00022692"/>
    </source>
</evidence>
<evidence type="ECO:0000256" key="6">
    <source>
        <dbReference type="SAM" id="Phobius"/>
    </source>
</evidence>